<sequence length="82" mass="9315">MGMPTEYRHLYNAMEDEIFEYRPLASDLLGIQHTYSYSTGEGTITKLGGKISPTKTESLKGEDKQQAGEKQKILNKYKITKI</sequence>
<evidence type="ECO:0000313" key="1">
    <source>
        <dbReference type="Proteomes" id="UP000887565"/>
    </source>
</evidence>
<dbReference type="AlphaFoldDB" id="A0A915JN69"/>
<keyword evidence="1" id="KW-1185">Reference proteome</keyword>
<protein>
    <submittedName>
        <fullName evidence="2">Uncharacterized protein</fullName>
    </submittedName>
</protein>
<name>A0A915JN69_ROMCU</name>
<reference evidence="2" key="1">
    <citation type="submission" date="2022-11" db="UniProtKB">
        <authorList>
            <consortium name="WormBaseParasite"/>
        </authorList>
    </citation>
    <scope>IDENTIFICATION</scope>
</reference>
<dbReference type="Proteomes" id="UP000887565">
    <property type="component" value="Unplaced"/>
</dbReference>
<organism evidence="1 2">
    <name type="scientific">Romanomermis culicivorax</name>
    <name type="common">Nematode worm</name>
    <dbReference type="NCBI Taxonomy" id="13658"/>
    <lineage>
        <taxon>Eukaryota</taxon>
        <taxon>Metazoa</taxon>
        <taxon>Ecdysozoa</taxon>
        <taxon>Nematoda</taxon>
        <taxon>Enoplea</taxon>
        <taxon>Dorylaimia</taxon>
        <taxon>Mermithida</taxon>
        <taxon>Mermithoidea</taxon>
        <taxon>Mermithidae</taxon>
        <taxon>Romanomermis</taxon>
    </lineage>
</organism>
<dbReference type="WBParaSite" id="nRc.2.0.1.t27532-RA">
    <property type="protein sequence ID" value="nRc.2.0.1.t27532-RA"/>
    <property type="gene ID" value="nRc.2.0.1.g27532"/>
</dbReference>
<accession>A0A915JN69</accession>
<evidence type="ECO:0000313" key="2">
    <source>
        <dbReference type="WBParaSite" id="nRc.2.0.1.t27532-RA"/>
    </source>
</evidence>
<proteinExistence type="predicted"/>